<dbReference type="InterPro" id="IPR003018">
    <property type="entry name" value="GAF"/>
</dbReference>
<dbReference type="InterPro" id="IPR050469">
    <property type="entry name" value="Diguanylate_Cyclase"/>
</dbReference>
<reference evidence="2 3" key="1">
    <citation type="submission" date="2018-07" db="EMBL/GenBank/DDBJ databases">
        <title>High-quality-draft genome sequence of Gaiella occulta.</title>
        <authorList>
            <person name="Severino R."/>
            <person name="Froufe H.J.C."/>
            <person name="Rainey F.A."/>
            <person name="Barroso C."/>
            <person name="Albuquerque L."/>
            <person name="Lobo-Da-Cunha A."/>
            <person name="Da Costa M.S."/>
            <person name="Egas C."/>
        </authorList>
    </citation>
    <scope>NUCLEOTIDE SEQUENCE [LARGE SCALE GENOMIC DNA]</scope>
    <source>
        <strain evidence="2 3">F2-233</strain>
    </source>
</reference>
<dbReference type="PANTHER" id="PTHR45138:SF24">
    <property type="entry name" value="DIGUANYLATE CYCLASE DGCC-RELATED"/>
    <property type="match status" value="1"/>
</dbReference>
<dbReference type="SUPFAM" id="SSF55781">
    <property type="entry name" value="GAF domain-like"/>
    <property type="match status" value="1"/>
</dbReference>
<dbReference type="InterPro" id="IPR029016">
    <property type="entry name" value="GAF-like_dom_sf"/>
</dbReference>
<dbReference type="GO" id="GO:0005886">
    <property type="term" value="C:plasma membrane"/>
    <property type="evidence" value="ECO:0007669"/>
    <property type="project" value="TreeGrafter"/>
</dbReference>
<evidence type="ECO:0000313" key="3">
    <source>
        <dbReference type="Proteomes" id="UP000254134"/>
    </source>
</evidence>
<dbReference type="EMBL" id="QQZY01000003">
    <property type="protein sequence ID" value="RDI74635.1"/>
    <property type="molecule type" value="Genomic_DNA"/>
</dbReference>
<dbReference type="GO" id="GO:0043709">
    <property type="term" value="P:cell adhesion involved in single-species biofilm formation"/>
    <property type="evidence" value="ECO:0007669"/>
    <property type="project" value="TreeGrafter"/>
</dbReference>
<sequence>MVLGVLATLIGAVRRRRRCGAHLHDELGMLGERLDTLVERIEQSTRRSADLDAGLGDAIGSTIDVGEVLRRTLAATGAVRAVDGSEIEVVAEDGERLRESRGAAVNDRGRPVGGPPDGRAFRSATIAFDYEGTGPDAIRSALSVPLQADRELGLLTVYSSIEAAFGADAVETLTAVARRATPAVANALRHRAVERLAVTDELTGLLNRRGYDRALEREILVARRTGRPLALMIIDLDLFSRVNNDYGLPAGDAVLMTFAECLRTAVRAADIACRRGGEEFAIVLPETSCQQGVLAYNRLRAVVAGTEFPYVGTITFSAGLSDLRDADTAADVDRRSAEAEQRAKQQGRDQLQIDCLEARLGQ</sequence>
<dbReference type="GO" id="GO:1902201">
    <property type="term" value="P:negative regulation of bacterial-type flagellum-dependent cell motility"/>
    <property type="evidence" value="ECO:0007669"/>
    <property type="project" value="TreeGrafter"/>
</dbReference>
<dbReference type="Pfam" id="PF01590">
    <property type="entry name" value="GAF"/>
    <property type="match status" value="1"/>
</dbReference>
<dbReference type="SMART" id="SM00267">
    <property type="entry name" value="GGDEF"/>
    <property type="match status" value="1"/>
</dbReference>
<dbReference type="AlphaFoldDB" id="A0A7M2YXB5"/>
<evidence type="ECO:0000259" key="1">
    <source>
        <dbReference type="PROSITE" id="PS50887"/>
    </source>
</evidence>
<dbReference type="Proteomes" id="UP000254134">
    <property type="component" value="Unassembled WGS sequence"/>
</dbReference>
<feature type="domain" description="GGDEF" evidence="1">
    <location>
        <begin position="227"/>
        <end position="356"/>
    </location>
</feature>
<dbReference type="InterPro" id="IPR029787">
    <property type="entry name" value="Nucleotide_cyclase"/>
</dbReference>
<reference evidence="3" key="2">
    <citation type="journal article" date="2019" name="MicrobiologyOpen">
        <title>High-quality draft genome sequence of Gaiella occulta isolated from a 150 meter deep mineral water borehole and comparison with the genome sequences of other deep-branching lineages of the phylum Actinobacteria.</title>
        <authorList>
            <person name="Severino R."/>
            <person name="Froufe H.J.C."/>
            <person name="Barroso C."/>
            <person name="Albuquerque L."/>
            <person name="Lobo-da-Cunha A."/>
            <person name="da Costa M.S."/>
            <person name="Egas C."/>
        </authorList>
    </citation>
    <scope>NUCLEOTIDE SEQUENCE [LARGE SCALE GENOMIC DNA]</scope>
    <source>
        <strain evidence="3">F2-233</strain>
    </source>
</reference>
<dbReference type="CDD" id="cd01949">
    <property type="entry name" value="GGDEF"/>
    <property type="match status" value="1"/>
</dbReference>
<dbReference type="OrthoDB" id="23692at2"/>
<dbReference type="Pfam" id="PF00990">
    <property type="entry name" value="GGDEF"/>
    <property type="match status" value="1"/>
</dbReference>
<dbReference type="NCBIfam" id="TIGR00254">
    <property type="entry name" value="GGDEF"/>
    <property type="match status" value="1"/>
</dbReference>
<proteinExistence type="predicted"/>
<dbReference type="Gene3D" id="3.30.70.270">
    <property type="match status" value="1"/>
</dbReference>
<organism evidence="2 3">
    <name type="scientific">Gaiella occulta</name>
    <dbReference type="NCBI Taxonomy" id="1002870"/>
    <lineage>
        <taxon>Bacteria</taxon>
        <taxon>Bacillati</taxon>
        <taxon>Actinomycetota</taxon>
        <taxon>Thermoleophilia</taxon>
        <taxon>Gaiellales</taxon>
        <taxon>Gaiellaceae</taxon>
        <taxon>Gaiella</taxon>
    </lineage>
</organism>
<accession>A0A7M2YXB5</accession>
<protein>
    <submittedName>
        <fullName evidence="2">GGDEF: diguanylate cyclase (GGDEF) domain-containing protein</fullName>
    </submittedName>
</protein>
<keyword evidence="3" id="KW-1185">Reference proteome</keyword>
<dbReference type="PROSITE" id="PS50887">
    <property type="entry name" value="GGDEF"/>
    <property type="match status" value="1"/>
</dbReference>
<comment type="caution">
    <text evidence="2">The sequence shown here is derived from an EMBL/GenBank/DDBJ whole genome shotgun (WGS) entry which is preliminary data.</text>
</comment>
<dbReference type="SUPFAM" id="SSF55073">
    <property type="entry name" value="Nucleotide cyclase"/>
    <property type="match status" value="1"/>
</dbReference>
<dbReference type="Gene3D" id="3.30.450.40">
    <property type="match status" value="1"/>
</dbReference>
<dbReference type="InterPro" id="IPR000160">
    <property type="entry name" value="GGDEF_dom"/>
</dbReference>
<dbReference type="RefSeq" id="WP_114795948.1">
    <property type="nucleotide sequence ID" value="NZ_QQZY01000003.1"/>
</dbReference>
<gene>
    <name evidence="2" type="ORF">Gocc_1524</name>
</gene>
<name>A0A7M2YXB5_9ACTN</name>
<dbReference type="GO" id="GO:0052621">
    <property type="term" value="F:diguanylate cyclase activity"/>
    <property type="evidence" value="ECO:0007669"/>
    <property type="project" value="TreeGrafter"/>
</dbReference>
<evidence type="ECO:0000313" key="2">
    <source>
        <dbReference type="EMBL" id="RDI74635.1"/>
    </source>
</evidence>
<dbReference type="InterPro" id="IPR043128">
    <property type="entry name" value="Rev_trsase/Diguanyl_cyclase"/>
</dbReference>
<dbReference type="PANTHER" id="PTHR45138">
    <property type="entry name" value="REGULATORY COMPONENTS OF SENSORY TRANSDUCTION SYSTEM"/>
    <property type="match status" value="1"/>
</dbReference>